<accession>A0A420VBQ1</accession>
<keyword evidence="2" id="KW-1185">Reference proteome</keyword>
<evidence type="ECO:0000313" key="1">
    <source>
        <dbReference type="EMBL" id="RKO61044.1"/>
    </source>
</evidence>
<proteinExistence type="predicted"/>
<comment type="caution">
    <text evidence="1">The sequence shown here is derived from an EMBL/GenBank/DDBJ whole genome shotgun (WGS) entry which is preliminary data.</text>
</comment>
<organism evidence="1 2">
    <name type="scientific">Caldibacillus debilis GB1</name>
    <dbReference type="NCBI Taxonomy" id="1339248"/>
    <lineage>
        <taxon>Bacteria</taxon>
        <taxon>Bacillati</taxon>
        <taxon>Bacillota</taxon>
        <taxon>Bacilli</taxon>
        <taxon>Bacillales</taxon>
        <taxon>Bacillaceae</taxon>
        <taxon>Caldibacillus</taxon>
    </lineage>
</organism>
<gene>
    <name evidence="1" type="ORF">Cdeb_01949</name>
</gene>
<reference evidence="1 2" key="1">
    <citation type="submission" date="2013-12" db="EMBL/GenBank/DDBJ databases">
        <title>Genome and proteome characterization of Caldibacillus debilis GB1 derived from a cellulolytic aero-tolerant co-culture.</title>
        <authorList>
            <person name="Wushke S.T."/>
            <person name="Zhang X."/>
            <person name="Fristensky B."/>
            <person name="Wilkins J.A."/>
            <person name="Levin D.B."/>
            <person name="Sparling R."/>
        </authorList>
    </citation>
    <scope>NUCLEOTIDE SEQUENCE [LARGE SCALE GENOMIC DNA]</scope>
    <source>
        <strain evidence="1 2">GB1</strain>
    </source>
</reference>
<name>A0A420VBQ1_9BACI</name>
<sequence>MDRPTASYFSALGKAYRRKEPAGKRLKKLAEQGLSNPFPSPGQAGLCYAAVWRAKILKNQPGLIAAFRFVIFFGVIELNGMDLRPKKPACQIGVEFIA</sequence>
<evidence type="ECO:0000313" key="2">
    <source>
        <dbReference type="Proteomes" id="UP000286235"/>
    </source>
</evidence>
<dbReference type="RefSeq" id="WP_120670415.1">
    <property type="nucleotide sequence ID" value="NZ_AZRV01000047.1"/>
</dbReference>
<dbReference type="Proteomes" id="UP000286235">
    <property type="component" value="Unassembled WGS sequence"/>
</dbReference>
<dbReference type="EMBL" id="AZRV01000047">
    <property type="protein sequence ID" value="RKO61044.1"/>
    <property type="molecule type" value="Genomic_DNA"/>
</dbReference>
<protein>
    <submittedName>
        <fullName evidence="1">Uncharacterized protein</fullName>
    </submittedName>
</protein>
<dbReference type="AlphaFoldDB" id="A0A420VBQ1"/>